<evidence type="ECO:0000313" key="8">
    <source>
        <dbReference type="Proteomes" id="UP000051647"/>
    </source>
</evidence>
<dbReference type="NCBIfam" id="TIGR01470">
    <property type="entry name" value="cysG_Nterm"/>
    <property type="match status" value="1"/>
</dbReference>
<dbReference type="SUPFAM" id="SSF51735">
    <property type="entry name" value="NAD(P)-binding Rossmann-fold domains"/>
    <property type="match status" value="1"/>
</dbReference>
<dbReference type="Pfam" id="PF13241">
    <property type="entry name" value="NAD_binding_7"/>
    <property type="match status" value="1"/>
</dbReference>
<keyword evidence="3" id="KW-0560">Oxidoreductase</keyword>
<evidence type="ECO:0000256" key="6">
    <source>
        <dbReference type="ARBA" id="ARBA00047561"/>
    </source>
</evidence>
<dbReference type="PATRIC" id="fig|1423815.3.peg.982"/>
<keyword evidence="4" id="KW-0520">NAD</keyword>
<proteinExistence type="predicted"/>
<dbReference type="PANTHER" id="PTHR35330">
    <property type="entry name" value="SIROHEME BIOSYNTHESIS PROTEIN MET8"/>
    <property type="match status" value="1"/>
</dbReference>
<dbReference type="InterPro" id="IPR028161">
    <property type="entry name" value="Met8-like"/>
</dbReference>
<organism evidence="7 8">
    <name type="scientific">Companilactobacillus versmoldensis DSM 14857 = KCTC 3814</name>
    <dbReference type="NCBI Taxonomy" id="1423815"/>
    <lineage>
        <taxon>Bacteria</taxon>
        <taxon>Bacillati</taxon>
        <taxon>Bacillota</taxon>
        <taxon>Bacilli</taxon>
        <taxon>Lactobacillales</taxon>
        <taxon>Lactobacillaceae</taxon>
        <taxon>Companilactobacillus</taxon>
    </lineage>
</organism>
<dbReference type="GO" id="GO:0004325">
    <property type="term" value="F:ferrochelatase activity"/>
    <property type="evidence" value="ECO:0007669"/>
    <property type="project" value="InterPro"/>
</dbReference>
<dbReference type="GO" id="GO:0043115">
    <property type="term" value="F:precorrin-2 dehydrogenase activity"/>
    <property type="evidence" value="ECO:0007669"/>
    <property type="project" value="UniProtKB-EC"/>
</dbReference>
<dbReference type="Gene3D" id="3.40.50.720">
    <property type="entry name" value="NAD(P)-binding Rossmann-like Domain"/>
    <property type="match status" value="1"/>
</dbReference>
<dbReference type="OrthoDB" id="9773765at2"/>
<comment type="catalytic activity">
    <reaction evidence="6">
        <text>precorrin-2 + NAD(+) = sirohydrochlorin + NADH + 2 H(+)</text>
        <dbReference type="Rhea" id="RHEA:15613"/>
        <dbReference type="ChEBI" id="CHEBI:15378"/>
        <dbReference type="ChEBI" id="CHEBI:57540"/>
        <dbReference type="ChEBI" id="CHEBI:57945"/>
        <dbReference type="ChEBI" id="CHEBI:58351"/>
        <dbReference type="ChEBI" id="CHEBI:58827"/>
        <dbReference type="EC" id="1.3.1.76"/>
    </reaction>
</comment>
<dbReference type="PANTHER" id="PTHR35330:SF1">
    <property type="entry name" value="SIROHEME BIOSYNTHESIS PROTEIN MET8"/>
    <property type="match status" value="1"/>
</dbReference>
<evidence type="ECO:0000313" key="7">
    <source>
        <dbReference type="EMBL" id="KRL68220.1"/>
    </source>
</evidence>
<dbReference type="InterPro" id="IPR036291">
    <property type="entry name" value="NAD(P)-bd_dom_sf"/>
</dbReference>
<sequence>MYPIMVDLTNRPVTIVGGGQVAFRKYQKLLAENAKITIISPSINERINLNKVNWIKAKYSKDLLADADLVLACTNDKKVNEQVYQAAYPHQLVNNTSDKYNSDFYNVATFKYDGYVYSISSLGKDPFATKKKRQALQNWLDK</sequence>
<dbReference type="EC" id="1.3.1.76" evidence="2"/>
<dbReference type="eggNOG" id="COG1648">
    <property type="taxonomic scope" value="Bacteria"/>
</dbReference>
<dbReference type="RefSeq" id="WP_010624059.1">
    <property type="nucleotide sequence ID" value="NZ_AZFA01000002.1"/>
</dbReference>
<name>A0A0R1SGK7_9LACO</name>
<comment type="pathway">
    <text evidence="1">Porphyrin-containing compound metabolism; siroheme biosynthesis; sirohydrochlorin from precorrin-2: step 1/1.</text>
</comment>
<dbReference type="Proteomes" id="UP000051647">
    <property type="component" value="Unassembled WGS sequence"/>
</dbReference>
<reference evidence="7 8" key="1">
    <citation type="journal article" date="2015" name="Genome Announc.">
        <title>Expanding the biotechnology potential of lactobacilli through comparative genomics of 213 strains and associated genera.</title>
        <authorList>
            <person name="Sun Z."/>
            <person name="Harris H.M."/>
            <person name="McCann A."/>
            <person name="Guo C."/>
            <person name="Argimon S."/>
            <person name="Zhang W."/>
            <person name="Yang X."/>
            <person name="Jeffery I.B."/>
            <person name="Cooney J.C."/>
            <person name="Kagawa T.F."/>
            <person name="Liu W."/>
            <person name="Song Y."/>
            <person name="Salvetti E."/>
            <person name="Wrobel A."/>
            <person name="Rasinkangas P."/>
            <person name="Parkhill J."/>
            <person name="Rea M.C."/>
            <person name="O'Sullivan O."/>
            <person name="Ritari J."/>
            <person name="Douillard F.P."/>
            <person name="Paul Ross R."/>
            <person name="Yang R."/>
            <person name="Briner A.E."/>
            <person name="Felis G.E."/>
            <person name="de Vos W.M."/>
            <person name="Barrangou R."/>
            <person name="Klaenhammer T.R."/>
            <person name="Caufield P.W."/>
            <person name="Cui Y."/>
            <person name="Zhang H."/>
            <person name="O'Toole P.W."/>
        </authorList>
    </citation>
    <scope>NUCLEOTIDE SEQUENCE [LARGE SCALE GENOMIC DNA]</scope>
    <source>
        <strain evidence="7 8">DSM 14857</strain>
    </source>
</reference>
<accession>A0A0R1SGK7</accession>
<evidence type="ECO:0000256" key="4">
    <source>
        <dbReference type="ARBA" id="ARBA00023027"/>
    </source>
</evidence>
<comment type="caution">
    <text evidence="7">The sequence shown here is derived from an EMBL/GenBank/DDBJ whole genome shotgun (WGS) entry which is preliminary data.</text>
</comment>
<dbReference type="STRING" id="1423815.FC27_GL000962"/>
<dbReference type="GO" id="GO:0019354">
    <property type="term" value="P:siroheme biosynthetic process"/>
    <property type="evidence" value="ECO:0007669"/>
    <property type="project" value="UniProtKB-UniPathway"/>
</dbReference>
<evidence type="ECO:0000256" key="2">
    <source>
        <dbReference type="ARBA" id="ARBA00012400"/>
    </source>
</evidence>
<dbReference type="AlphaFoldDB" id="A0A0R1SGK7"/>
<protein>
    <recommendedName>
        <fullName evidence="2">precorrin-2 dehydrogenase</fullName>
        <ecNumber evidence="2">1.3.1.76</ecNumber>
    </recommendedName>
</protein>
<gene>
    <name evidence="7" type="ORF">FC27_GL000962</name>
</gene>
<evidence type="ECO:0000256" key="5">
    <source>
        <dbReference type="ARBA" id="ARBA00023244"/>
    </source>
</evidence>
<keyword evidence="8" id="KW-1185">Reference proteome</keyword>
<evidence type="ECO:0000256" key="1">
    <source>
        <dbReference type="ARBA" id="ARBA00005010"/>
    </source>
</evidence>
<dbReference type="UniPathway" id="UPA00262">
    <property type="reaction ID" value="UER00222"/>
</dbReference>
<dbReference type="InterPro" id="IPR006367">
    <property type="entry name" value="Sirohaem_synthase_N"/>
</dbReference>
<keyword evidence="5" id="KW-0627">Porphyrin biosynthesis</keyword>
<dbReference type="EMBL" id="AZFA01000002">
    <property type="protein sequence ID" value="KRL68220.1"/>
    <property type="molecule type" value="Genomic_DNA"/>
</dbReference>
<evidence type="ECO:0000256" key="3">
    <source>
        <dbReference type="ARBA" id="ARBA00023002"/>
    </source>
</evidence>